<dbReference type="InterPro" id="IPR012791">
    <property type="entry name" value="3-oxoacid_CoA-transf_B"/>
</dbReference>
<dbReference type="EMBL" id="JH767574">
    <property type="protein sequence ID" value="EON65434.1"/>
    <property type="molecule type" value="Genomic_DNA"/>
</dbReference>
<comment type="similarity">
    <text evidence="1">In the N-terminal section; belongs to the glycosyltransferase 20 family.</text>
</comment>
<dbReference type="GeneID" id="19901983"/>
<dbReference type="FunFam" id="3.30.70.1020:FF:000003">
    <property type="entry name" value="Alpha,alpha-trehalose-phosphate synthase subunit Tps2"/>
    <property type="match status" value="1"/>
</dbReference>
<dbReference type="GO" id="GO:0005992">
    <property type="term" value="P:trehalose biosynthetic process"/>
    <property type="evidence" value="ECO:0007669"/>
    <property type="project" value="InterPro"/>
</dbReference>
<name>R7YUE6_CONA1</name>
<keyword evidence="3" id="KW-0808">Transferase</keyword>
<dbReference type="STRING" id="1168221.R7YUE6"/>
<dbReference type="CDD" id="cd03788">
    <property type="entry name" value="GT20_TPS"/>
    <property type="match status" value="1"/>
</dbReference>
<dbReference type="FunFam" id="3.40.1080.10:FF:000001">
    <property type="entry name" value="Succinyl-coa:3-ketoacid-coenzyme a transferase subunit b"/>
    <property type="match status" value="1"/>
</dbReference>
<evidence type="ECO:0000256" key="2">
    <source>
        <dbReference type="ARBA" id="ARBA00006330"/>
    </source>
</evidence>
<dbReference type="HOGENOM" id="CLU_251279_0_0_1"/>
<dbReference type="Pfam" id="PF02358">
    <property type="entry name" value="Trehalose_PPase"/>
    <property type="match status" value="1"/>
</dbReference>
<organism evidence="5 6">
    <name type="scientific">Coniosporium apollinis (strain CBS 100218)</name>
    <name type="common">Rock-inhabiting black yeast</name>
    <dbReference type="NCBI Taxonomy" id="1168221"/>
    <lineage>
        <taxon>Eukaryota</taxon>
        <taxon>Fungi</taxon>
        <taxon>Dikarya</taxon>
        <taxon>Ascomycota</taxon>
        <taxon>Pezizomycotina</taxon>
        <taxon>Dothideomycetes</taxon>
        <taxon>Dothideomycetes incertae sedis</taxon>
        <taxon>Coniosporium</taxon>
    </lineage>
</organism>
<dbReference type="InterPro" id="IPR003337">
    <property type="entry name" value="Trehalose_PPase"/>
</dbReference>
<dbReference type="eggNOG" id="KOG1050">
    <property type="taxonomic scope" value="Eukaryota"/>
</dbReference>
<dbReference type="InterPro" id="IPR006379">
    <property type="entry name" value="HAD-SF_hydro_IIB"/>
</dbReference>
<evidence type="ECO:0000256" key="1">
    <source>
        <dbReference type="ARBA" id="ARBA00005409"/>
    </source>
</evidence>
<protein>
    <submittedName>
        <fullName evidence="5">Uncharacterized protein</fullName>
    </submittedName>
</protein>
<dbReference type="NCBIfam" id="TIGR02428">
    <property type="entry name" value="pcaJ_scoB_fam"/>
    <property type="match status" value="1"/>
</dbReference>
<dbReference type="Gene3D" id="3.40.50.1000">
    <property type="entry name" value="HAD superfamily/HAD-like"/>
    <property type="match status" value="1"/>
</dbReference>
<accession>R7YUE6</accession>
<dbReference type="Pfam" id="PF01144">
    <property type="entry name" value="CoA_trans"/>
    <property type="match status" value="2"/>
</dbReference>
<evidence type="ECO:0000313" key="6">
    <source>
        <dbReference type="Proteomes" id="UP000016924"/>
    </source>
</evidence>
<evidence type="ECO:0000256" key="3">
    <source>
        <dbReference type="ARBA" id="ARBA00022679"/>
    </source>
</evidence>
<dbReference type="GO" id="GO:0008260">
    <property type="term" value="F:succinyl-CoA:3-oxo-acid CoA-transferase activity"/>
    <property type="evidence" value="ECO:0007669"/>
    <property type="project" value="TreeGrafter"/>
</dbReference>
<dbReference type="Proteomes" id="UP000016924">
    <property type="component" value="Unassembled WGS sequence"/>
</dbReference>
<dbReference type="InterPro" id="IPR037171">
    <property type="entry name" value="NagB/RpiA_transferase-like"/>
</dbReference>
<evidence type="ECO:0000313" key="5">
    <source>
        <dbReference type="EMBL" id="EON65434.1"/>
    </source>
</evidence>
<dbReference type="InterPro" id="IPR036412">
    <property type="entry name" value="HAD-like_sf"/>
</dbReference>
<reference evidence="6" key="1">
    <citation type="submission" date="2012-06" db="EMBL/GenBank/DDBJ databases">
        <title>The genome sequence of Coniosporium apollinis CBS 100218.</title>
        <authorList>
            <consortium name="The Broad Institute Genome Sequencing Platform"/>
            <person name="Cuomo C."/>
            <person name="Gorbushina A."/>
            <person name="Noack S."/>
            <person name="Walker B."/>
            <person name="Young S.K."/>
            <person name="Zeng Q."/>
            <person name="Gargeya S."/>
            <person name="Fitzgerald M."/>
            <person name="Haas B."/>
            <person name="Abouelleil A."/>
            <person name="Alvarado L."/>
            <person name="Arachchi H.M."/>
            <person name="Berlin A.M."/>
            <person name="Chapman S.B."/>
            <person name="Goldberg J."/>
            <person name="Griggs A."/>
            <person name="Gujja S."/>
            <person name="Hansen M."/>
            <person name="Howarth C."/>
            <person name="Imamovic A."/>
            <person name="Larimer J."/>
            <person name="McCowan C."/>
            <person name="Montmayeur A."/>
            <person name="Murphy C."/>
            <person name="Neiman D."/>
            <person name="Pearson M."/>
            <person name="Priest M."/>
            <person name="Roberts A."/>
            <person name="Saif S."/>
            <person name="Shea T."/>
            <person name="Sisk P."/>
            <person name="Sykes S."/>
            <person name="Wortman J."/>
            <person name="Nusbaum C."/>
            <person name="Birren B."/>
        </authorList>
    </citation>
    <scope>NUCLEOTIDE SEQUENCE [LARGE SCALE GENOMIC DNA]</scope>
    <source>
        <strain evidence="6">CBS 100218</strain>
    </source>
</reference>
<dbReference type="eggNOG" id="KOG3822">
    <property type="taxonomic scope" value="Eukaryota"/>
</dbReference>
<dbReference type="Pfam" id="PF00982">
    <property type="entry name" value="Glyco_transf_20"/>
    <property type="match status" value="1"/>
</dbReference>
<dbReference type="InterPro" id="IPR023214">
    <property type="entry name" value="HAD_sf"/>
</dbReference>
<sequence length="1451" mass="159617">MPAPSPNPSEDQHHGHPALHPSIISVPVTPGVHIGGGSAYIAPQAVSEDADGSYEHDPDTPRGPQWNANSYFTPKHEDQSPDDENRPNSPTDVARGARTGEELLRRLSLVGDNRRKQSQANVDPREAYPGLNLSGGIISATFCVPYTIGYSPGNEWELGSRRGTSALFDSFSYLASASSPWNSTLVGWTGEIKDASGIPSGQGATGDASGTVGPLNRASAPIPVDSSKPPPQPVQTEGFAVPAADRQRLERQLERDHGGKIVPVWLSDEYDEKRDLVIIKNQSRWRRFAERELYTLFHYKQNEPTDGRAARQTWADYYRLNKMFADRILEIYKPGDIVMIHDYYLMLLPSLLRQRLPNIYIGFFLHVPFPSSEFYRCLSQRKEILEGVLGANMIGFQSYSYSRHFSSCCTRVLGFDSSSAGVDAYGAHVAVDVFPIGINAAATQKSAFQDSAIEDKVAGIRKLYAGKKIIVGRDRLDSVRGVAQKLQAFEIFLERYPEWREKVVLIQVTSPGYSTNDSDEDDNKFVNKISDLVAKINGTYGSLSFTPVQHYPQYLSSEEYFALLRVADVGLITSVRDGMNTTSLEFVICQKDNHGPLILSEFSGTAGSLGNAIHINPWDLGGVADAIDQALTMSDEERRTTHEKMYKHVVTNNIQNWTNNFLRRLLTNLASFDQSFATPALDRAKLLAQYRRSSRRLFMFDYDGTLTPIVKDPQAAIPSDRVIRTLKALASDPRNEVWIISGRDQAFLDEWMGHIPELGLSAEHGSFMRRPKSDKWINLTESIDMSWQKEVMLVFQHFTDKTQGSFIERKKIALTWHYRRADPEYGAFQARECYKYLQNTVARKYDVEVMTGKANLEVRPKFVNKGEIAKKLIVQYGDTPDVMPDFVFCLGDDSTDEDMFRSLRQSKLPPDYMFSCTVGASSKQTLASWHLLEPSDVISAISLLNGSADAGNAGATLLLARTFSSTHRRSEINKILPSAAEAIKDMKSNSTLLCGGFGLCGVPDTLINQVEKTPSITGLTAVSNNAGVVGSGLGLLLASKQVSKMIASYVGENKVFESMYLKGEIELELTPQGTLAERCRAGGAGIPAFYTPAAFGTVVQTGELPLRHNKDGSVAQYSQPRDVKVFDGKSYVMEEAIKGDYAFIKAWKADRLGNCMFRFAAANFNGAMARNAKMTIVEAEHLVEPGDIDPAAVHVPGIYVDRVIQSSAEKKIEKIVNAKDPEEAVNALGSGDAGNKRERIVRRAAKEFKNGMYANLGIGMPMLAPSFVDPSVEVQLQSENGILGLGPYPKKGEEDPDLINAGKETVTLLPGAACFGSDESFGMIRAGRINLTILGAMQVSAKGDLANWMLPGKIKGFGGAMDLVSNPQATKVVVTMEHTDKKGRPKILKQCEFPLTGKACVSRIITDLCVFDVDFTDGLTLIELADGVTVDEIKAKTDAPFTVADNIQPML</sequence>
<keyword evidence="6" id="KW-1185">Reference proteome</keyword>
<comment type="similarity">
    <text evidence="2">In the C-terminal section; belongs to the trehalose phosphatase family.</text>
</comment>
<dbReference type="InterPro" id="IPR012792">
    <property type="entry name" value="3-oxoacid_CoA-transf_A"/>
</dbReference>
<dbReference type="CDD" id="cd01627">
    <property type="entry name" value="HAD_TPP"/>
    <property type="match status" value="1"/>
</dbReference>
<dbReference type="Gene3D" id="3.30.70.1020">
    <property type="entry name" value="Trehalose-6-phosphate phosphatase related protein, domain 2"/>
    <property type="match status" value="1"/>
</dbReference>
<dbReference type="PANTHER" id="PTHR13707">
    <property type="entry name" value="KETOACID-COENZYME A TRANSFERASE"/>
    <property type="match status" value="1"/>
</dbReference>
<proteinExistence type="inferred from homology"/>
<dbReference type="OrthoDB" id="755951at2759"/>
<dbReference type="PROSITE" id="PS01274">
    <property type="entry name" value="COA_TRANSF_2"/>
    <property type="match status" value="1"/>
</dbReference>
<dbReference type="NCBIfam" id="TIGR01484">
    <property type="entry name" value="HAD-SF-IIB"/>
    <property type="match status" value="1"/>
</dbReference>
<dbReference type="FunFam" id="3.40.50.2000:FF:000131">
    <property type="entry name" value="Trehalose-6-phosphate phosphatase"/>
    <property type="match status" value="1"/>
</dbReference>
<dbReference type="NCBIfam" id="TIGR02429">
    <property type="entry name" value="pcaI_scoA_fam"/>
    <property type="match status" value="1"/>
</dbReference>
<feature type="compositionally biased region" description="Basic and acidic residues" evidence="4">
    <location>
        <begin position="74"/>
        <end position="86"/>
    </location>
</feature>
<dbReference type="FunFam" id="3.40.50.2000:FF:000036">
    <property type="entry name" value="Alpha,alpha-trehalose-phosphate synthase subunit Tps2"/>
    <property type="match status" value="1"/>
</dbReference>
<feature type="region of interest" description="Disordered" evidence="4">
    <location>
        <begin position="198"/>
        <end position="218"/>
    </location>
</feature>
<dbReference type="InterPro" id="IPR004164">
    <property type="entry name" value="CoA_transf_AS"/>
</dbReference>
<dbReference type="Gene3D" id="3.40.1080.10">
    <property type="entry name" value="Glutaconate Coenzyme A-transferase"/>
    <property type="match status" value="2"/>
</dbReference>
<dbReference type="SUPFAM" id="SSF56784">
    <property type="entry name" value="HAD-like"/>
    <property type="match status" value="1"/>
</dbReference>
<dbReference type="InterPro" id="IPR001830">
    <property type="entry name" value="Glyco_trans_20"/>
</dbReference>
<dbReference type="Gene3D" id="3.40.50.2000">
    <property type="entry name" value="Glycogen Phosphorylase B"/>
    <property type="match status" value="2"/>
</dbReference>
<dbReference type="SUPFAM" id="SSF53756">
    <property type="entry name" value="UDP-Glycosyltransferase/glycogen phosphorylase"/>
    <property type="match status" value="1"/>
</dbReference>
<dbReference type="SUPFAM" id="SSF100950">
    <property type="entry name" value="NagB/RpiA/CoA transferase-like"/>
    <property type="match status" value="2"/>
</dbReference>
<dbReference type="NCBIfam" id="TIGR00685">
    <property type="entry name" value="T6PP"/>
    <property type="match status" value="1"/>
</dbReference>
<dbReference type="SMART" id="SM00882">
    <property type="entry name" value="CoA_trans"/>
    <property type="match status" value="2"/>
</dbReference>
<evidence type="ECO:0000256" key="4">
    <source>
        <dbReference type="SAM" id="MobiDB-lite"/>
    </source>
</evidence>
<dbReference type="PANTHER" id="PTHR13707:SF23">
    <property type="entry name" value="SUCCINYL-COA:3-KETOACID-COENZYME A TRANSFERASE"/>
    <property type="match status" value="1"/>
</dbReference>
<dbReference type="InterPro" id="IPR004165">
    <property type="entry name" value="CoA_trans_fam_I"/>
</dbReference>
<dbReference type="RefSeq" id="XP_007780751.1">
    <property type="nucleotide sequence ID" value="XM_007782561.1"/>
</dbReference>
<feature type="region of interest" description="Disordered" evidence="4">
    <location>
        <begin position="1"/>
        <end position="99"/>
    </location>
</feature>
<gene>
    <name evidence="5" type="ORF">W97_04672</name>
</gene>